<dbReference type="AlphaFoldDB" id="A0A101J6J2"/>
<feature type="compositionally biased region" description="Basic and acidic residues" evidence="1">
    <location>
        <begin position="69"/>
        <end position="80"/>
    </location>
</feature>
<sequence>MALQPDQRGVERLGEGGGERGLADARVALAEERPAEAQGQEAGDGEAVVDEVPRRIEAGPHLLRAVHAGDRAAHAGDCRSPHPGGRQHRPLGEYPRQMGPVLG</sequence>
<organism evidence="2 3">
    <name type="scientific">Streptomyces regalis</name>
    <dbReference type="NCBI Taxonomy" id="68262"/>
    <lineage>
        <taxon>Bacteria</taxon>
        <taxon>Bacillati</taxon>
        <taxon>Actinomycetota</taxon>
        <taxon>Actinomycetes</taxon>
        <taxon>Kitasatosporales</taxon>
        <taxon>Streptomycetaceae</taxon>
        <taxon>Streptomyces</taxon>
    </lineage>
</organism>
<accession>A0A101J6J2</accession>
<keyword evidence="3" id="KW-1185">Reference proteome</keyword>
<feature type="region of interest" description="Disordered" evidence="1">
    <location>
        <begin position="1"/>
        <end position="25"/>
    </location>
</feature>
<proteinExistence type="predicted"/>
<evidence type="ECO:0000256" key="1">
    <source>
        <dbReference type="SAM" id="MobiDB-lite"/>
    </source>
</evidence>
<protein>
    <submittedName>
        <fullName evidence="2">Uncharacterized protein</fullName>
    </submittedName>
</protein>
<gene>
    <name evidence="2" type="ORF">ADL12_45750</name>
</gene>
<feature type="region of interest" description="Disordered" evidence="1">
    <location>
        <begin position="69"/>
        <end position="103"/>
    </location>
</feature>
<comment type="caution">
    <text evidence="2">The sequence shown here is derived from an EMBL/GenBank/DDBJ whole genome shotgun (WGS) entry which is preliminary data.</text>
</comment>
<dbReference type="EMBL" id="LLZG01000411">
    <property type="protein sequence ID" value="KUL21136.1"/>
    <property type="molecule type" value="Genomic_DNA"/>
</dbReference>
<evidence type="ECO:0000313" key="2">
    <source>
        <dbReference type="EMBL" id="KUL21136.1"/>
    </source>
</evidence>
<feature type="compositionally biased region" description="Basic and acidic residues" evidence="1">
    <location>
        <begin position="8"/>
        <end position="25"/>
    </location>
</feature>
<evidence type="ECO:0000313" key="3">
    <source>
        <dbReference type="Proteomes" id="UP000053923"/>
    </source>
</evidence>
<name>A0A101J6J2_9ACTN</name>
<dbReference type="Proteomes" id="UP000053923">
    <property type="component" value="Unassembled WGS sequence"/>
</dbReference>
<reference evidence="3" key="1">
    <citation type="submission" date="2015-10" db="EMBL/GenBank/DDBJ databases">
        <authorList>
            <person name="Ju K.-S."/>
            <person name="Doroghazi J.R."/>
            <person name="Metcalf W.W."/>
        </authorList>
    </citation>
    <scope>NUCLEOTIDE SEQUENCE [LARGE SCALE GENOMIC DNA]</scope>
    <source>
        <strain evidence="3">NRRL 3151</strain>
    </source>
</reference>